<keyword evidence="2" id="KW-0808">Transferase</keyword>
<proteinExistence type="predicted"/>
<protein>
    <submittedName>
        <fullName evidence="2">SAM-dependent methyltransferase</fullName>
    </submittedName>
</protein>
<evidence type="ECO:0000313" key="2">
    <source>
        <dbReference type="EMBL" id="EPY00492.1"/>
    </source>
</evidence>
<evidence type="ECO:0000259" key="1">
    <source>
        <dbReference type="Pfam" id="PF05050"/>
    </source>
</evidence>
<name>S9S3G0_MAGFU</name>
<dbReference type="InterPro" id="IPR029063">
    <property type="entry name" value="SAM-dependent_MTases_sf"/>
</dbReference>
<dbReference type="OrthoDB" id="5679686at2"/>
<dbReference type="Proteomes" id="UP000015350">
    <property type="component" value="Unassembled WGS sequence"/>
</dbReference>
<gene>
    <name evidence="2" type="ORF">K678_15831</name>
</gene>
<evidence type="ECO:0000313" key="3">
    <source>
        <dbReference type="Proteomes" id="UP000015350"/>
    </source>
</evidence>
<dbReference type="GO" id="GO:0032259">
    <property type="term" value="P:methylation"/>
    <property type="evidence" value="ECO:0007669"/>
    <property type="project" value="UniProtKB-KW"/>
</dbReference>
<sequence>MVTPAGLVLPPWIGVAPCRHGSMLFPAGDVYVGRSLALYGEYSPGETDLFRQIVQPGDVVVEAGANIGALTIPLGRLVGPSGRVLAFEPQRGIFGVLTANLVLNGQEQIWAERVALGAASGEIAVPVLPLSRQANFGGVSLGAPEGEPCPVRTLDSYNLAALKLLKIDVEGSEAEVIAGAERTIRALRPILYVENDRRDKSAALIAAIMALEYRLWWHTPRLFAPNNFRQVAENVFGNITSINMLCLPRSAEVVVKGLAEITSAETPLPF</sequence>
<dbReference type="EMBL" id="AQPH01000088">
    <property type="protein sequence ID" value="EPY00492.1"/>
    <property type="molecule type" value="Genomic_DNA"/>
</dbReference>
<keyword evidence="2" id="KW-0489">Methyltransferase</keyword>
<dbReference type="AlphaFoldDB" id="S9S3G0"/>
<dbReference type="PATRIC" id="fig|1316936.3.peg.3150"/>
<dbReference type="NCBIfam" id="TIGR01444">
    <property type="entry name" value="fkbM_fam"/>
    <property type="match status" value="1"/>
</dbReference>
<dbReference type="STRING" id="1316936.K678_15831"/>
<dbReference type="InterPro" id="IPR052514">
    <property type="entry name" value="SAM-dependent_MTase"/>
</dbReference>
<dbReference type="RefSeq" id="WP_021133450.1">
    <property type="nucleotide sequence ID" value="NZ_AQPH01000088.1"/>
</dbReference>
<comment type="caution">
    <text evidence="2">The sequence shown here is derived from an EMBL/GenBank/DDBJ whole genome shotgun (WGS) entry which is preliminary data.</text>
</comment>
<organism evidence="2 3">
    <name type="scientific">Magnetospirillum fulvum MGU-K5</name>
    <dbReference type="NCBI Taxonomy" id="1316936"/>
    <lineage>
        <taxon>Bacteria</taxon>
        <taxon>Pseudomonadati</taxon>
        <taxon>Pseudomonadota</taxon>
        <taxon>Alphaproteobacteria</taxon>
        <taxon>Rhodospirillales</taxon>
        <taxon>Rhodospirillaceae</taxon>
        <taxon>Magnetospirillum</taxon>
    </lineage>
</organism>
<dbReference type="SUPFAM" id="SSF53335">
    <property type="entry name" value="S-adenosyl-L-methionine-dependent methyltransferases"/>
    <property type="match status" value="1"/>
</dbReference>
<dbReference type="InterPro" id="IPR006342">
    <property type="entry name" value="FkbM_mtfrase"/>
</dbReference>
<feature type="domain" description="Methyltransferase FkbM" evidence="1">
    <location>
        <begin position="63"/>
        <end position="198"/>
    </location>
</feature>
<dbReference type="PANTHER" id="PTHR34203">
    <property type="entry name" value="METHYLTRANSFERASE, FKBM FAMILY PROTEIN"/>
    <property type="match status" value="1"/>
</dbReference>
<dbReference type="eggNOG" id="COG2520">
    <property type="taxonomic scope" value="Bacteria"/>
</dbReference>
<dbReference type="Gene3D" id="3.40.50.150">
    <property type="entry name" value="Vaccinia Virus protein VP39"/>
    <property type="match status" value="1"/>
</dbReference>
<dbReference type="Pfam" id="PF05050">
    <property type="entry name" value="Methyltransf_21"/>
    <property type="match status" value="1"/>
</dbReference>
<dbReference type="PANTHER" id="PTHR34203:SF15">
    <property type="entry name" value="SLL1173 PROTEIN"/>
    <property type="match status" value="1"/>
</dbReference>
<reference evidence="2 3" key="1">
    <citation type="submission" date="2013-04" db="EMBL/GenBank/DDBJ databases">
        <authorList>
            <person name="Kuznetsov B."/>
            <person name="Ivanovsky R."/>
        </authorList>
    </citation>
    <scope>NUCLEOTIDE SEQUENCE [LARGE SCALE GENOMIC DNA]</scope>
    <source>
        <strain evidence="2 3">MGU-K5</strain>
    </source>
</reference>
<accession>S9S3G0</accession>
<dbReference type="GO" id="GO:0008168">
    <property type="term" value="F:methyltransferase activity"/>
    <property type="evidence" value="ECO:0007669"/>
    <property type="project" value="UniProtKB-KW"/>
</dbReference>